<protein>
    <submittedName>
        <fullName evidence="1">Uncharacterized protein</fullName>
    </submittedName>
</protein>
<organism evidence="1 2">
    <name type="scientific">Sphingobacterium hungaricum</name>
    <dbReference type="NCBI Taxonomy" id="2082723"/>
    <lineage>
        <taxon>Bacteria</taxon>
        <taxon>Pseudomonadati</taxon>
        <taxon>Bacteroidota</taxon>
        <taxon>Sphingobacteriia</taxon>
        <taxon>Sphingobacteriales</taxon>
        <taxon>Sphingobacteriaceae</taxon>
        <taxon>Sphingobacterium</taxon>
    </lineage>
</organism>
<dbReference type="RefSeq" id="WP_196936582.1">
    <property type="nucleotide sequence ID" value="NZ_MU158698.1"/>
</dbReference>
<name>A0A928UTX4_9SPHI</name>
<comment type="caution">
    <text evidence="1">The sequence shown here is derived from an EMBL/GenBank/DDBJ whole genome shotgun (WGS) entry which is preliminary data.</text>
</comment>
<proteinExistence type="predicted"/>
<evidence type="ECO:0000313" key="2">
    <source>
        <dbReference type="Proteomes" id="UP000616201"/>
    </source>
</evidence>
<reference evidence="1" key="1">
    <citation type="submission" date="2018-02" db="EMBL/GenBank/DDBJ databases">
        <authorList>
            <person name="Vasarhelyi B.M."/>
            <person name="Deshmukh S."/>
            <person name="Balint B."/>
            <person name="Kukolya J."/>
        </authorList>
    </citation>
    <scope>NUCLEOTIDE SEQUENCE</scope>
    <source>
        <strain evidence="1">KB22</strain>
    </source>
</reference>
<sequence length="59" mass="6728">MEEKRTYLPPKLHVDYIELEESIAAGSTTFKPGGSTSNERPTIEAWQDTGINENFDWNL</sequence>
<evidence type="ECO:0000313" key="1">
    <source>
        <dbReference type="EMBL" id="MBE8712672.1"/>
    </source>
</evidence>
<dbReference type="Proteomes" id="UP000616201">
    <property type="component" value="Unassembled WGS sequence"/>
</dbReference>
<keyword evidence="2" id="KW-1185">Reference proteome</keyword>
<gene>
    <name evidence="1" type="ORF">C4F49_03120</name>
</gene>
<dbReference type="EMBL" id="PRDK01000002">
    <property type="protein sequence ID" value="MBE8712672.1"/>
    <property type="molecule type" value="Genomic_DNA"/>
</dbReference>
<dbReference type="AlphaFoldDB" id="A0A928UTX4"/>
<accession>A0A928UTX4</accession>